<evidence type="ECO:0000256" key="1">
    <source>
        <dbReference type="SAM" id="SignalP"/>
    </source>
</evidence>
<keyword evidence="3" id="KW-1185">Reference proteome</keyword>
<reference evidence="2 3" key="1">
    <citation type="submission" date="2021-05" db="EMBL/GenBank/DDBJ databases">
        <title>A Polyphasic approach of four new species of the genus Ohtaekwangia: Ohtaekwangia histidinii sp. nov., Ohtaekwangia cretensis sp. nov., Ohtaekwangia indiensis sp. nov., Ohtaekwangia reichenbachii sp. nov. from diverse environment.</title>
        <authorList>
            <person name="Octaviana S."/>
        </authorList>
    </citation>
    <scope>NUCLEOTIDE SEQUENCE [LARGE SCALE GENOMIC DNA]</scope>
    <source>
        <strain evidence="2 3">PWU37</strain>
    </source>
</reference>
<name>A0AAP2GGD0_9BACT</name>
<comment type="caution">
    <text evidence="2">The sequence shown here is derived from an EMBL/GenBank/DDBJ whole genome shotgun (WGS) entry which is preliminary data.</text>
</comment>
<protein>
    <recommendedName>
        <fullName evidence="4">Lipoprotein</fullName>
    </recommendedName>
</protein>
<evidence type="ECO:0000313" key="3">
    <source>
        <dbReference type="Proteomes" id="UP001319180"/>
    </source>
</evidence>
<feature type="signal peptide" evidence="1">
    <location>
        <begin position="1"/>
        <end position="20"/>
    </location>
</feature>
<keyword evidence="1" id="KW-0732">Signal</keyword>
<accession>A0AAP2GGD0</accession>
<evidence type="ECO:0008006" key="4">
    <source>
        <dbReference type="Google" id="ProtNLM"/>
    </source>
</evidence>
<gene>
    <name evidence="2" type="ORF">KK078_28160</name>
</gene>
<feature type="chain" id="PRO_5042902093" description="Lipoprotein" evidence="1">
    <location>
        <begin position="21"/>
        <end position="252"/>
    </location>
</feature>
<dbReference type="RefSeq" id="WP_254093862.1">
    <property type="nucleotide sequence ID" value="NZ_JAHESC010000068.1"/>
</dbReference>
<dbReference type="EMBL" id="JAHESC010000068">
    <property type="protein sequence ID" value="MBT1690472.1"/>
    <property type="molecule type" value="Genomic_DNA"/>
</dbReference>
<proteinExistence type="predicted"/>
<evidence type="ECO:0000313" key="2">
    <source>
        <dbReference type="EMBL" id="MBT1690472.1"/>
    </source>
</evidence>
<sequence length="252" mass="27660">MKTTLFVVAGFLLVCGCEVAKDLYIDDHEITGPEAITVTKVYAGVARFIVSQEIATTTDVPPRSFSSRVVVEREAQEERAPLAYLVRLYTDSLQLSEGLVVTRRRSVPDLLDTLVLGGAYQTVLALRNVELIVLDAGGPPEDQVQERGYYTGTYSATKDDGRMAVGRVSGYIEYNGHFRFEFDGTDAFRFLSGNGIHDGTGFRVNANLTTTDRTVVTPLHDLISYSADTLTGDFDMAAAGFDHLQFLLTKNP</sequence>
<dbReference type="AlphaFoldDB" id="A0AAP2GGD0"/>
<dbReference type="PROSITE" id="PS51257">
    <property type="entry name" value="PROKAR_LIPOPROTEIN"/>
    <property type="match status" value="1"/>
</dbReference>
<dbReference type="Proteomes" id="UP001319180">
    <property type="component" value="Unassembled WGS sequence"/>
</dbReference>
<organism evidence="2 3">
    <name type="scientific">Dawidia soli</name>
    <dbReference type="NCBI Taxonomy" id="2782352"/>
    <lineage>
        <taxon>Bacteria</taxon>
        <taxon>Pseudomonadati</taxon>
        <taxon>Bacteroidota</taxon>
        <taxon>Cytophagia</taxon>
        <taxon>Cytophagales</taxon>
        <taxon>Chryseotaleaceae</taxon>
        <taxon>Dawidia</taxon>
    </lineage>
</organism>